<accession>A0A081BLL4</accession>
<feature type="compositionally biased region" description="Low complexity" evidence="1">
    <location>
        <begin position="656"/>
        <end position="672"/>
    </location>
</feature>
<organism evidence="3">
    <name type="scientific">Candidatus Moduliflexus flocculans</name>
    <dbReference type="NCBI Taxonomy" id="1499966"/>
    <lineage>
        <taxon>Bacteria</taxon>
        <taxon>Candidatus Moduliflexota</taxon>
        <taxon>Candidatus Moduliflexia</taxon>
        <taxon>Candidatus Moduliflexales</taxon>
        <taxon>Candidatus Moduliflexaceae</taxon>
    </lineage>
</organism>
<feature type="region of interest" description="Disordered" evidence="1">
    <location>
        <begin position="523"/>
        <end position="672"/>
    </location>
</feature>
<dbReference type="HOGENOM" id="CLU_408651_0_0_0"/>
<reference evidence="3" key="1">
    <citation type="journal article" date="2015" name="PeerJ">
        <title>First genomic representation of candidate bacterial phylum KSB3 points to enhanced environmental sensing as a trigger of wastewater bulking.</title>
        <authorList>
            <person name="Sekiguchi Y."/>
            <person name="Ohashi A."/>
            <person name="Parks D.H."/>
            <person name="Yamauchi T."/>
            <person name="Tyson G.W."/>
            <person name="Hugenholtz P."/>
        </authorList>
    </citation>
    <scope>NUCLEOTIDE SEQUENCE [LARGE SCALE GENOMIC DNA]</scope>
</reference>
<protein>
    <submittedName>
        <fullName evidence="3">Putative secreted protein</fullName>
    </submittedName>
</protein>
<evidence type="ECO:0000256" key="2">
    <source>
        <dbReference type="SAM" id="SignalP"/>
    </source>
</evidence>
<dbReference type="PROSITE" id="PS51257">
    <property type="entry name" value="PROKAR_LIPOPROTEIN"/>
    <property type="match status" value="1"/>
</dbReference>
<keyword evidence="4" id="KW-1185">Reference proteome</keyword>
<dbReference type="Proteomes" id="UP000030700">
    <property type="component" value="Unassembled WGS sequence"/>
</dbReference>
<evidence type="ECO:0000256" key="1">
    <source>
        <dbReference type="SAM" id="MobiDB-lite"/>
    </source>
</evidence>
<dbReference type="AlphaFoldDB" id="A0A081BLL4"/>
<keyword evidence="2" id="KW-0732">Signal</keyword>
<feature type="signal peptide" evidence="2">
    <location>
        <begin position="1"/>
        <end position="20"/>
    </location>
</feature>
<feature type="compositionally biased region" description="Acidic residues" evidence="1">
    <location>
        <begin position="613"/>
        <end position="655"/>
    </location>
</feature>
<dbReference type="STRING" id="1499966.U14_02523"/>
<feature type="compositionally biased region" description="Basic and acidic residues" evidence="1">
    <location>
        <begin position="598"/>
        <end position="612"/>
    </location>
</feature>
<evidence type="ECO:0000313" key="3">
    <source>
        <dbReference type="EMBL" id="GAK51280.1"/>
    </source>
</evidence>
<proteinExistence type="predicted"/>
<evidence type="ECO:0000313" key="4">
    <source>
        <dbReference type="Proteomes" id="UP000030700"/>
    </source>
</evidence>
<feature type="chain" id="PRO_5001755225" evidence="2">
    <location>
        <begin position="21"/>
        <end position="672"/>
    </location>
</feature>
<sequence>MRKHYMMFCVLLGVIHLLSACGTGTKRSGALYPPGANPGQLQCGGVEPGKTGTLVADTGFRPRPNGFSFANYGGGYREANLNPEAAWKIFGETACKRMKQEECVPTPALKLWVKTMNEAMGQGHCEGMATLSAWMFLAQDKLAAYGKPTAFDLDTTQADLLQDIAFYWTLQTLEPVVSEFNAFQQQPPSEILNTLISTMQQKTDWYTLGIYGSVGGHAVTPYAVEDVGNGVFWIHVYDNNYPCAYKYVEVDTNTETWHYAGAAINPAEDASPWSGTTGTMDLTSLSVRQQSMECPFCSEAQRCLQNAGLSVLVNGRGANIRATNAEGKQLSLQNGQAQNEIPGAKLLKLKGIFGEDRASLLILPPNAKYALDLGGIADVEEKSASIAMFTSCEGYALSGMSLSSGQINQIMMTDKGRFSYQAGGAQSPTFEAAFHNPDGNDTFYSISDFDIGDGRSISFEQDEDTGEIYIQDDDPEMEDFDLDIFTIDTEGEVEGISYKNIDVEDEGQVILHFGDDESFELYIDSDGDGISDSPPYEKSNESPDWDNYGYDDADVSESSGNSFDNNDADDSDSETTYSVNYAPSYESEWVDDYASEAISEKYEENDSDHSDDGDWDNNDDDDDSDHGDLDNDNGSDYDDGSDTGSDDSGSDDSANDPDSSGSDSSDGSDSGY</sequence>
<dbReference type="EMBL" id="DF820457">
    <property type="protein sequence ID" value="GAK51280.1"/>
    <property type="molecule type" value="Genomic_DNA"/>
</dbReference>
<gene>
    <name evidence="3" type="ORF">U14_02523</name>
</gene>
<name>A0A081BLL4_9BACT</name>